<gene>
    <name evidence="3" type="ORF">KGQ19_28225</name>
</gene>
<comment type="caution">
    <text evidence="3">The sequence shown here is derived from an EMBL/GenBank/DDBJ whole genome shotgun (WGS) entry which is preliminary data.</text>
</comment>
<dbReference type="InterPro" id="IPR020084">
    <property type="entry name" value="NUDIX_hydrolase_CS"/>
</dbReference>
<evidence type="ECO:0000259" key="2">
    <source>
        <dbReference type="PROSITE" id="PS51462"/>
    </source>
</evidence>
<sequence>MKQSAGILMYQVEDGKLRVLLVHPGGPLFTKRDAGWWSIPKGEYTGDEVAVAAAVRELREETGAEVEASGLVELGSVRQKSGKVVTAWAAEADFDVTTLVSNLFELEWPPRSGVIREYPEVDRGEWFGPEAAREKINSAQAAFIDRLEALLAEREG</sequence>
<dbReference type="PROSITE" id="PS00893">
    <property type="entry name" value="NUDIX_BOX"/>
    <property type="match status" value="1"/>
</dbReference>
<dbReference type="PANTHER" id="PTHR21340">
    <property type="entry name" value="DIADENOSINE 5,5-P1,P4-TETRAPHOSPHATE PYROPHOSPHOHYDROLASE MUTT"/>
    <property type="match status" value="1"/>
</dbReference>
<dbReference type="InterPro" id="IPR051325">
    <property type="entry name" value="Nudix_hydrolase_domain"/>
</dbReference>
<dbReference type="Pfam" id="PF00293">
    <property type="entry name" value="NUDIX"/>
    <property type="match status" value="1"/>
</dbReference>
<keyword evidence="1" id="KW-0378">Hydrolase</keyword>
<dbReference type="CDD" id="cd04662">
    <property type="entry name" value="NUDIX_Hydrolase"/>
    <property type="match status" value="1"/>
</dbReference>
<evidence type="ECO:0000313" key="4">
    <source>
        <dbReference type="Proteomes" id="UP000730482"/>
    </source>
</evidence>
<protein>
    <submittedName>
        <fullName evidence="3">NUDIX domain-containing protein</fullName>
    </submittedName>
</protein>
<dbReference type="InterPro" id="IPR000086">
    <property type="entry name" value="NUDIX_hydrolase_dom"/>
</dbReference>
<organism evidence="3 4">
    <name type="scientific">Catenulispora pinistramenti</name>
    <dbReference type="NCBI Taxonomy" id="2705254"/>
    <lineage>
        <taxon>Bacteria</taxon>
        <taxon>Bacillati</taxon>
        <taxon>Actinomycetota</taxon>
        <taxon>Actinomycetes</taxon>
        <taxon>Catenulisporales</taxon>
        <taxon>Catenulisporaceae</taxon>
        <taxon>Catenulispora</taxon>
    </lineage>
</organism>
<dbReference type="Gene3D" id="3.90.79.10">
    <property type="entry name" value="Nucleoside Triphosphate Pyrophosphohydrolase"/>
    <property type="match status" value="1"/>
</dbReference>
<evidence type="ECO:0000256" key="1">
    <source>
        <dbReference type="ARBA" id="ARBA00022801"/>
    </source>
</evidence>
<feature type="domain" description="Nudix hydrolase" evidence="2">
    <location>
        <begin position="1"/>
        <end position="149"/>
    </location>
</feature>
<dbReference type="EMBL" id="JAAFYZ010000114">
    <property type="protein sequence ID" value="MBS2550765.1"/>
    <property type="molecule type" value="Genomic_DNA"/>
</dbReference>
<dbReference type="SUPFAM" id="SSF55811">
    <property type="entry name" value="Nudix"/>
    <property type="match status" value="1"/>
</dbReference>
<name>A0ABS5KXM6_9ACTN</name>
<dbReference type="Proteomes" id="UP000730482">
    <property type="component" value="Unassembled WGS sequence"/>
</dbReference>
<proteinExistence type="predicted"/>
<reference evidence="3 4" key="1">
    <citation type="submission" date="2020-02" db="EMBL/GenBank/DDBJ databases">
        <title>Acidophilic actinobacteria isolated from forest soil.</title>
        <authorList>
            <person name="Golinska P."/>
        </authorList>
    </citation>
    <scope>NUCLEOTIDE SEQUENCE [LARGE SCALE GENOMIC DNA]</scope>
    <source>
        <strain evidence="3 4">NL8</strain>
    </source>
</reference>
<keyword evidence="4" id="KW-1185">Reference proteome</keyword>
<accession>A0ABS5KXM6</accession>
<dbReference type="PROSITE" id="PS51462">
    <property type="entry name" value="NUDIX"/>
    <property type="match status" value="1"/>
</dbReference>
<evidence type="ECO:0000313" key="3">
    <source>
        <dbReference type="EMBL" id="MBS2550765.1"/>
    </source>
</evidence>
<dbReference type="PANTHER" id="PTHR21340:SF7">
    <property type="entry name" value="NUDIX HYDROLASE DOMAIN-CONTAINING PROTEIN"/>
    <property type="match status" value="1"/>
</dbReference>
<dbReference type="RefSeq" id="WP_212014238.1">
    <property type="nucleotide sequence ID" value="NZ_JAAFYZ010000114.1"/>
</dbReference>
<dbReference type="InterPro" id="IPR015797">
    <property type="entry name" value="NUDIX_hydrolase-like_dom_sf"/>
</dbReference>